<dbReference type="Pfam" id="PF02391">
    <property type="entry name" value="MoaE"/>
    <property type="match status" value="1"/>
</dbReference>
<evidence type="ECO:0000313" key="1">
    <source>
        <dbReference type="EMBL" id="AGB01867.1"/>
    </source>
</evidence>
<dbReference type="OrthoDB" id="45235at2157"/>
<dbReference type="GeneID" id="14310120"/>
<protein>
    <submittedName>
        <fullName evidence="1">Molybdopterin converting factor, large subunit</fullName>
    </submittedName>
</protein>
<organism evidence="1 2">
    <name type="scientific">Methanoregula formicica (strain DSM 22288 / NBRC 105244 / SMSP)</name>
    <dbReference type="NCBI Taxonomy" id="593750"/>
    <lineage>
        <taxon>Archaea</taxon>
        <taxon>Methanobacteriati</taxon>
        <taxon>Methanobacteriota</taxon>
        <taxon>Stenosarchaea group</taxon>
        <taxon>Methanomicrobia</taxon>
        <taxon>Methanomicrobiales</taxon>
        <taxon>Methanoregulaceae</taxon>
        <taxon>Methanoregula</taxon>
    </lineage>
</organism>
<keyword evidence="2" id="KW-1185">Reference proteome</keyword>
<dbReference type="RefSeq" id="WP_015284831.1">
    <property type="nucleotide sequence ID" value="NC_019943.1"/>
</dbReference>
<name>L0HAU3_METFS</name>
<reference evidence="2" key="1">
    <citation type="submission" date="2011-12" db="EMBL/GenBank/DDBJ databases">
        <title>Complete sequence of Methanoregula formicicum SMSP.</title>
        <authorList>
            <person name="Lucas S."/>
            <person name="Han J."/>
            <person name="Lapidus A."/>
            <person name="Cheng J.-F."/>
            <person name="Goodwin L."/>
            <person name="Pitluck S."/>
            <person name="Peters L."/>
            <person name="Ovchinnikova G."/>
            <person name="Teshima H."/>
            <person name="Detter J.C."/>
            <person name="Han C."/>
            <person name="Tapia R."/>
            <person name="Land M."/>
            <person name="Hauser L."/>
            <person name="Kyrpides N."/>
            <person name="Ivanova N."/>
            <person name="Pagani I."/>
            <person name="Imachi H."/>
            <person name="Tamaki H."/>
            <person name="Sekiguchi Y."/>
            <person name="Kamagata Y."/>
            <person name="Cadillo-Quiroz H."/>
            <person name="Zinder S."/>
            <person name="Liu W.-T."/>
            <person name="Woyke T."/>
        </authorList>
    </citation>
    <scope>NUCLEOTIDE SEQUENCE [LARGE SCALE GENOMIC DNA]</scope>
    <source>
        <strain evidence="2">DSM 22288 / NBRC 105244 / SMSP</strain>
    </source>
</reference>
<dbReference type="HOGENOM" id="CLU_089568_2_1_2"/>
<dbReference type="InterPro" id="IPR036563">
    <property type="entry name" value="MoaE_sf"/>
</dbReference>
<dbReference type="KEGG" id="mfo:Metfor_0807"/>
<gene>
    <name evidence="1" type="ordered locus">Metfor_0807</name>
</gene>
<dbReference type="SUPFAM" id="SSF54690">
    <property type="entry name" value="Molybdopterin synthase subunit MoaE"/>
    <property type="match status" value="1"/>
</dbReference>
<dbReference type="InParanoid" id="L0HAU3"/>
<reference evidence="1 2" key="2">
    <citation type="journal article" date="2014" name="Genome Announc.">
        <title>Complete Genome Sequence of Methanoregula formicica SMSPT, a Mesophilic Hydrogenotrophic Methanogen Isolated from a Methanogenic Upflow Anaerobic Sludge Blanket Reactor.</title>
        <authorList>
            <person name="Yamamoto K."/>
            <person name="Tamaki H."/>
            <person name="Cadillo-Quiroz H."/>
            <person name="Imachi H."/>
            <person name="Kyrpides N."/>
            <person name="Woyke T."/>
            <person name="Goodwin L."/>
            <person name="Zinder S.H."/>
            <person name="Kamagata Y."/>
            <person name="Liu W.T."/>
        </authorList>
    </citation>
    <scope>NUCLEOTIDE SEQUENCE [LARGE SCALE GENOMIC DNA]</scope>
    <source>
        <strain evidence="2">DSM 22288 / NBRC 105244 / SMSP</strain>
    </source>
</reference>
<dbReference type="AlphaFoldDB" id="L0HAU3"/>
<dbReference type="GO" id="GO:0006777">
    <property type="term" value="P:Mo-molybdopterin cofactor biosynthetic process"/>
    <property type="evidence" value="ECO:0007669"/>
    <property type="project" value="InterPro"/>
</dbReference>
<dbReference type="eggNOG" id="arCOG00534">
    <property type="taxonomic scope" value="Archaea"/>
</dbReference>
<accession>L0HAU3</accession>
<dbReference type="PANTHER" id="PTHR23404">
    <property type="entry name" value="MOLYBDOPTERIN SYNTHASE RELATED"/>
    <property type="match status" value="1"/>
</dbReference>
<sequence length="142" mass="15516">MVVRIQNEDVDIGALITAAKKPGSGAVVVFDGIVRDDDITEMELEAYEEVAVAEMEKIAADATRMHGLLHVDIIHRIGRLSVGENILIIVVSAGHREEAYAGSRHIIEEIKKSVPIWKKELTKDGGRWVPGDHAHGAGKPEH</sequence>
<dbReference type="Gene3D" id="3.90.1170.40">
    <property type="entry name" value="Molybdopterin biosynthesis MoaE subunit"/>
    <property type="match status" value="1"/>
</dbReference>
<dbReference type="STRING" id="593750.Metfor_0807"/>
<dbReference type="CDD" id="cd00756">
    <property type="entry name" value="MoaE"/>
    <property type="match status" value="1"/>
</dbReference>
<dbReference type="InterPro" id="IPR003448">
    <property type="entry name" value="Mopterin_biosynth_MoaE"/>
</dbReference>
<dbReference type="EMBL" id="CP003167">
    <property type="protein sequence ID" value="AGB01867.1"/>
    <property type="molecule type" value="Genomic_DNA"/>
</dbReference>
<dbReference type="FunCoup" id="L0HAU3">
    <property type="interactions" value="90"/>
</dbReference>
<proteinExistence type="predicted"/>
<evidence type="ECO:0000313" key="2">
    <source>
        <dbReference type="Proteomes" id="UP000010824"/>
    </source>
</evidence>
<dbReference type="Proteomes" id="UP000010824">
    <property type="component" value="Chromosome"/>
</dbReference>